<gene>
    <name evidence="3" type="ORF">METZ01_LOCUS312429</name>
</gene>
<dbReference type="InterPro" id="IPR023193">
    <property type="entry name" value="EPSP_synthase_CS"/>
</dbReference>
<dbReference type="SUPFAM" id="SSF55205">
    <property type="entry name" value="EPT/RTPC-like"/>
    <property type="match status" value="1"/>
</dbReference>
<dbReference type="GO" id="GO:0003866">
    <property type="term" value="F:3-phosphoshikimate 1-carboxyvinyltransferase activity"/>
    <property type="evidence" value="ECO:0007669"/>
    <property type="project" value="TreeGrafter"/>
</dbReference>
<dbReference type="InterPro" id="IPR001986">
    <property type="entry name" value="Enolpyruvate_Tfrase_dom"/>
</dbReference>
<dbReference type="InterPro" id="IPR036968">
    <property type="entry name" value="Enolpyruvate_Tfrase_sf"/>
</dbReference>
<evidence type="ECO:0000259" key="2">
    <source>
        <dbReference type="Pfam" id="PF00275"/>
    </source>
</evidence>
<dbReference type="Gene3D" id="3.65.10.10">
    <property type="entry name" value="Enolpyruvate transferase domain"/>
    <property type="match status" value="1"/>
</dbReference>
<protein>
    <recommendedName>
        <fullName evidence="2">Enolpyruvate transferase domain-containing protein</fullName>
    </recommendedName>
</protein>
<name>A0A382NGY6_9ZZZZ</name>
<organism evidence="3">
    <name type="scientific">marine metagenome</name>
    <dbReference type="NCBI Taxonomy" id="408172"/>
    <lineage>
        <taxon>unclassified sequences</taxon>
        <taxon>metagenomes</taxon>
        <taxon>ecological metagenomes</taxon>
    </lineage>
</organism>
<dbReference type="PANTHER" id="PTHR21090:SF5">
    <property type="entry name" value="PENTAFUNCTIONAL AROM POLYPEPTIDE"/>
    <property type="match status" value="1"/>
</dbReference>
<accession>A0A382NGY6</accession>
<proteinExistence type="predicted"/>
<sequence>AGFELMNMRKECGEWVGDFHIFSRPLNGIDITKEMVPSIIDELPIIAVLASQADSPTTVSGAEELRVKESDRINAVCFNLTNMGCAVIERQDGFIINPEKSLHHTNIKTFRDHRIAMAFAVAGLITSERNILDDENCINISFPEFNTLLHKVLI</sequence>
<evidence type="ECO:0000313" key="3">
    <source>
        <dbReference type="EMBL" id="SVC59575.1"/>
    </source>
</evidence>
<feature type="non-terminal residue" evidence="3">
    <location>
        <position position="1"/>
    </location>
</feature>
<dbReference type="GO" id="GO:0009423">
    <property type="term" value="P:chorismate biosynthetic process"/>
    <property type="evidence" value="ECO:0007669"/>
    <property type="project" value="TreeGrafter"/>
</dbReference>
<dbReference type="PROSITE" id="PS00885">
    <property type="entry name" value="EPSP_SYNTHASE_2"/>
    <property type="match status" value="1"/>
</dbReference>
<reference evidence="3" key="1">
    <citation type="submission" date="2018-05" db="EMBL/GenBank/DDBJ databases">
        <authorList>
            <person name="Lanie J.A."/>
            <person name="Ng W.-L."/>
            <person name="Kazmierczak K.M."/>
            <person name="Andrzejewski T.M."/>
            <person name="Davidsen T.M."/>
            <person name="Wayne K.J."/>
            <person name="Tettelin H."/>
            <person name="Glass J.I."/>
            <person name="Rusch D."/>
            <person name="Podicherti R."/>
            <person name="Tsui H.-C.T."/>
            <person name="Winkler M.E."/>
        </authorList>
    </citation>
    <scope>NUCLEOTIDE SEQUENCE</scope>
</reference>
<dbReference type="InterPro" id="IPR013792">
    <property type="entry name" value="RNA3'P_cycl/enolpyr_Trfase_a/b"/>
</dbReference>
<dbReference type="PANTHER" id="PTHR21090">
    <property type="entry name" value="AROM/DEHYDROQUINATE SYNTHASE"/>
    <property type="match status" value="1"/>
</dbReference>
<dbReference type="Pfam" id="PF00275">
    <property type="entry name" value="EPSP_synthase"/>
    <property type="match status" value="1"/>
</dbReference>
<dbReference type="EMBL" id="UINC01099929">
    <property type="protein sequence ID" value="SVC59575.1"/>
    <property type="molecule type" value="Genomic_DNA"/>
</dbReference>
<feature type="domain" description="Enolpyruvate transferase" evidence="2">
    <location>
        <begin position="26"/>
        <end position="146"/>
    </location>
</feature>
<keyword evidence="1" id="KW-0808">Transferase</keyword>
<dbReference type="AlphaFoldDB" id="A0A382NGY6"/>
<evidence type="ECO:0000256" key="1">
    <source>
        <dbReference type="ARBA" id="ARBA00022679"/>
    </source>
</evidence>